<protein>
    <submittedName>
        <fullName evidence="1">Uncharacterized protein</fullName>
    </submittedName>
</protein>
<gene>
    <name evidence="1" type="ORF">GETHOR_04920</name>
</gene>
<evidence type="ECO:0000313" key="1">
    <source>
        <dbReference type="EMBL" id="BDU68391.1"/>
    </source>
</evidence>
<keyword evidence="2" id="KW-1185">Reference proteome</keyword>
<name>A0ABM8DN63_9BACT</name>
<organism evidence="1 2">
    <name type="scientific">Geothrix oryzae</name>
    <dbReference type="NCBI Taxonomy" id="2927975"/>
    <lineage>
        <taxon>Bacteria</taxon>
        <taxon>Pseudomonadati</taxon>
        <taxon>Acidobacteriota</taxon>
        <taxon>Holophagae</taxon>
        <taxon>Holophagales</taxon>
        <taxon>Holophagaceae</taxon>
        <taxon>Geothrix</taxon>
    </lineage>
</organism>
<accession>A0ABM8DN63</accession>
<reference evidence="2" key="1">
    <citation type="journal article" date="2023" name="Int. J. Syst. Evol. Microbiol.">
        <title>Mesoterricola silvestris gen. nov., sp. nov., Mesoterricola sediminis sp. nov., Geothrix oryzae sp. nov., Geothrix edaphica sp. nov., Geothrix rubra sp. nov., and Geothrix limicola sp. nov., six novel members of Acidobacteriota isolated from soils.</title>
        <authorList>
            <person name="Itoh H."/>
            <person name="Sugisawa Y."/>
            <person name="Mise K."/>
            <person name="Xu Z."/>
            <person name="Kuniyasu M."/>
            <person name="Ushijima N."/>
            <person name="Kawano K."/>
            <person name="Kobayashi E."/>
            <person name="Shiratori Y."/>
            <person name="Masuda Y."/>
            <person name="Senoo K."/>
        </authorList>
    </citation>
    <scope>NUCLEOTIDE SEQUENCE [LARGE SCALE GENOMIC DNA]</scope>
    <source>
        <strain evidence="2">Red222</strain>
    </source>
</reference>
<sequence length="63" mass="7310">METTPDFLRLRWKLGKDHLRALGIQPYELQITSGDRVFRARITFRTTSEQIISAVVGSLIRIH</sequence>
<proteinExistence type="predicted"/>
<dbReference type="EMBL" id="AP027079">
    <property type="protein sequence ID" value="BDU68391.1"/>
    <property type="molecule type" value="Genomic_DNA"/>
</dbReference>
<evidence type="ECO:0000313" key="2">
    <source>
        <dbReference type="Proteomes" id="UP001242010"/>
    </source>
</evidence>
<dbReference type="Proteomes" id="UP001242010">
    <property type="component" value="Chromosome"/>
</dbReference>